<dbReference type="Pfam" id="PF07501">
    <property type="entry name" value="G5"/>
    <property type="match status" value="1"/>
</dbReference>
<accession>A0A1H3RHY4</accession>
<feature type="transmembrane region" description="Helical" evidence="2">
    <location>
        <begin position="56"/>
        <end position="76"/>
    </location>
</feature>
<dbReference type="STRING" id="415015.SAMN05660462_02358"/>
<dbReference type="Pfam" id="PF01551">
    <property type="entry name" value="Peptidase_M23"/>
    <property type="match status" value="1"/>
</dbReference>
<keyword evidence="2" id="KW-0812">Transmembrane</keyword>
<evidence type="ECO:0000256" key="2">
    <source>
        <dbReference type="SAM" id="Phobius"/>
    </source>
</evidence>
<reference evidence="5 6" key="1">
    <citation type="submission" date="2016-10" db="EMBL/GenBank/DDBJ databases">
        <authorList>
            <person name="de Groot N.N."/>
        </authorList>
    </citation>
    <scope>NUCLEOTIDE SEQUENCE [LARGE SCALE GENOMIC DNA]</scope>
    <source>
        <strain evidence="5 6">DSM 21650</strain>
    </source>
</reference>
<proteinExistence type="predicted"/>
<evidence type="ECO:0000313" key="5">
    <source>
        <dbReference type="EMBL" id="SDZ24549.1"/>
    </source>
</evidence>
<dbReference type="SUPFAM" id="SSF54106">
    <property type="entry name" value="LysM domain"/>
    <property type="match status" value="1"/>
</dbReference>
<dbReference type="PROSITE" id="PS51109">
    <property type="entry name" value="G5"/>
    <property type="match status" value="1"/>
</dbReference>
<dbReference type="RefSeq" id="WP_176967967.1">
    <property type="nucleotide sequence ID" value="NZ_FNQE01000027.1"/>
</dbReference>
<feature type="domain" description="LysM" evidence="4">
    <location>
        <begin position="246"/>
        <end position="290"/>
    </location>
</feature>
<dbReference type="EMBL" id="FNQE01000027">
    <property type="protein sequence ID" value="SDZ24549.1"/>
    <property type="molecule type" value="Genomic_DNA"/>
</dbReference>
<evidence type="ECO:0000313" key="6">
    <source>
        <dbReference type="Proteomes" id="UP000198625"/>
    </source>
</evidence>
<dbReference type="InterPro" id="IPR011098">
    <property type="entry name" value="G5_dom"/>
</dbReference>
<sequence>MKSSGENENHSNFTKKITNIKRFVTSKASKLKTVNMRFTKDKLRELKKIKLNKSIFNARTGIIAIVAVLFMTFSLVQYKKGIDHEIATRAFNVKLGTTEIGLVRDMQEAIKIYDSIHKSLEKEQGLEVVINEKLSFEDVHAEDEELTDKSIIEKEIKSNLTFNVVAYAININGKDFAYLGTEKQAKEIIEKIEEPFKQIAEQDGTKIEEIKIVENVEIIRREVSPSKIDDADKVLGVLQKGTDEERTHVVEKGENYWTIAQKYKISVDDLEKANPGKNPKLIHPGDEISLVVPKPYLTVATYEKQTYVEEIKFETEYEYSDKMYKDQKSVKKKGVTGKSEVVAKVEKHNGIVVAKEILKETILSQPIAQVIVQGTKEPPPKKGTGSFMMPTRGTLTSRFGKRWGKMHTGIDLAARVGTSIVAADGGTVVFAGSNGSYGLMVDIDHGGGFVTRYAHCSKLLVKKGDKVYKGQTIAAVGNTGRSTGPHLHFEVIKNGAAQNPYNYIGKEY</sequence>
<evidence type="ECO:0000259" key="4">
    <source>
        <dbReference type="PROSITE" id="PS51782"/>
    </source>
</evidence>
<dbReference type="PANTHER" id="PTHR21666">
    <property type="entry name" value="PEPTIDASE-RELATED"/>
    <property type="match status" value="1"/>
</dbReference>
<protein>
    <submittedName>
        <fullName evidence="5">Murein DD-endopeptidase MepM and murein hydrolase activator NlpD, contain LysM domain</fullName>
    </submittedName>
</protein>
<keyword evidence="2" id="KW-0472">Membrane</keyword>
<dbReference type="InterPro" id="IPR036779">
    <property type="entry name" value="LysM_dom_sf"/>
</dbReference>
<dbReference type="InterPro" id="IPR011055">
    <property type="entry name" value="Dup_hybrid_motif"/>
</dbReference>
<keyword evidence="1" id="KW-0732">Signal</keyword>
<keyword evidence="5" id="KW-0378">Hydrolase</keyword>
<dbReference type="Gene3D" id="3.10.350.10">
    <property type="entry name" value="LysM domain"/>
    <property type="match status" value="1"/>
</dbReference>
<dbReference type="SMART" id="SM01208">
    <property type="entry name" value="G5"/>
    <property type="match status" value="1"/>
</dbReference>
<dbReference type="InterPro" id="IPR050570">
    <property type="entry name" value="Cell_wall_metabolism_enzyme"/>
</dbReference>
<dbReference type="SUPFAM" id="SSF51261">
    <property type="entry name" value="Duplicated hybrid motif"/>
    <property type="match status" value="1"/>
</dbReference>
<dbReference type="CDD" id="cd00118">
    <property type="entry name" value="LysM"/>
    <property type="match status" value="1"/>
</dbReference>
<dbReference type="PROSITE" id="PS51782">
    <property type="entry name" value="LYSM"/>
    <property type="match status" value="1"/>
</dbReference>
<keyword evidence="6" id="KW-1185">Reference proteome</keyword>
<evidence type="ECO:0000259" key="3">
    <source>
        <dbReference type="PROSITE" id="PS51109"/>
    </source>
</evidence>
<organism evidence="5 6">
    <name type="scientific">Proteiniborus ethanoligenes</name>
    <dbReference type="NCBI Taxonomy" id="415015"/>
    <lineage>
        <taxon>Bacteria</taxon>
        <taxon>Bacillati</taxon>
        <taxon>Bacillota</taxon>
        <taxon>Clostridia</taxon>
        <taxon>Eubacteriales</taxon>
        <taxon>Proteiniborus</taxon>
    </lineage>
</organism>
<gene>
    <name evidence="5" type="ORF">SAMN05660462_02358</name>
</gene>
<feature type="domain" description="G5" evidence="3">
    <location>
        <begin position="297"/>
        <end position="377"/>
    </location>
</feature>
<dbReference type="Proteomes" id="UP000198625">
    <property type="component" value="Unassembled WGS sequence"/>
</dbReference>
<dbReference type="Gene3D" id="2.20.230.10">
    <property type="entry name" value="Resuscitation-promoting factor rpfb"/>
    <property type="match status" value="1"/>
</dbReference>
<evidence type="ECO:0000256" key="1">
    <source>
        <dbReference type="ARBA" id="ARBA00022729"/>
    </source>
</evidence>
<dbReference type="CDD" id="cd12797">
    <property type="entry name" value="M23_peptidase"/>
    <property type="match status" value="1"/>
</dbReference>
<dbReference type="SMART" id="SM00257">
    <property type="entry name" value="LysM"/>
    <property type="match status" value="1"/>
</dbReference>
<dbReference type="Pfam" id="PF01476">
    <property type="entry name" value="LysM"/>
    <property type="match status" value="1"/>
</dbReference>
<dbReference type="Gene3D" id="2.70.70.10">
    <property type="entry name" value="Glucose Permease (Domain IIA)"/>
    <property type="match status" value="1"/>
</dbReference>
<dbReference type="InterPro" id="IPR018392">
    <property type="entry name" value="LysM"/>
</dbReference>
<dbReference type="GO" id="GO:0004222">
    <property type="term" value="F:metalloendopeptidase activity"/>
    <property type="evidence" value="ECO:0007669"/>
    <property type="project" value="TreeGrafter"/>
</dbReference>
<dbReference type="PANTHER" id="PTHR21666:SF270">
    <property type="entry name" value="MUREIN HYDROLASE ACTIVATOR ENVC"/>
    <property type="match status" value="1"/>
</dbReference>
<dbReference type="InterPro" id="IPR016047">
    <property type="entry name" value="M23ase_b-sheet_dom"/>
</dbReference>
<keyword evidence="2" id="KW-1133">Transmembrane helix</keyword>
<name>A0A1H3RHY4_9FIRM</name>
<dbReference type="AlphaFoldDB" id="A0A1H3RHY4"/>